<evidence type="ECO:0000256" key="1">
    <source>
        <dbReference type="ARBA" id="ARBA00004267"/>
    </source>
</evidence>
<dbReference type="PANTHER" id="PTHR22142">
    <property type="match status" value="1"/>
</dbReference>
<evidence type="ECO:0000256" key="3">
    <source>
        <dbReference type="ARBA" id="ARBA00022454"/>
    </source>
</evidence>
<dbReference type="SUPFAM" id="SSF75704">
    <property type="entry name" value="Mitotic arrest deficient-like 1, Mad1"/>
    <property type="match status" value="1"/>
</dbReference>
<dbReference type="RefSeq" id="XP_013260778.1">
    <property type="nucleotide sequence ID" value="XM_013405324.1"/>
</dbReference>
<name>A0A072PFZ0_9EURO</name>
<dbReference type="AlphaFoldDB" id="A0A072PFZ0"/>
<protein>
    <recommendedName>
        <fullName evidence="11">Kinetochore protein Spc24</fullName>
    </recommendedName>
</protein>
<dbReference type="OrthoDB" id="3344830at2759"/>
<keyword evidence="4 11" id="KW-0132">Cell division</keyword>
<sequence length="200" mass="22862">MLLDEDPATLIRATVSNFNIAPDKAALSRVNDSLSTLQQSRDLRTRDAETALRKLSRQFATLSSQHREVLSSHDSGRHASEILHLDTKKFKIAKQASELEVENERLEAELERLKMRLADLEDQGVEGDETSRRNREADDPTILRLWLYRSLGITLGQDEAGNYNKATIGNTKKGDVHVLNIDPKFSRWFYADYFWQTMQG</sequence>
<proteinExistence type="inferred from homology"/>
<dbReference type="PANTHER" id="PTHR22142:SF2">
    <property type="entry name" value="KINETOCHORE PROTEIN SPC24"/>
    <property type="match status" value="1"/>
</dbReference>
<keyword evidence="9 11" id="KW-0131">Cell cycle</keyword>
<evidence type="ECO:0000256" key="9">
    <source>
        <dbReference type="ARBA" id="ARBA00023306"/>
    </source>
</evidence>
<evidence type="ECO:0000256" key="11">
    <source>
        <dbReference type="RuleBase" id="RU368011"/>
    </source>
</evidence>
<comment type="caution">
    <text evidence="13">The sequence shown here is derived from an EMBL/GenBank/DDBJ whole genome shotgun (WGS) entry which is preliminary data.</text>
</comment>
<dbReference type="GO" id="GO:0008017">
    <property type="term" value="F:microtubule binding"/>
    <property type="evidence" value="ECO:0007669"/>
    <property type="project" value="TreeGrafter"/>
</dbReference>
<gene>
    <name evidence="13" type="ORF">A1O9_06114</name>
</gene>
<dbReference type="VEuPathDB" id="FungiDB:A1O9_06114"/>
<keyword evidence="5 11" id="KW-0498">Mitosis</keyword>
<evidence type="ECO:0000313" key="14">
    <source>
        <dbReference type="Proteomes" id="UP000027920"/>
    </source>
</evidence>
<dbReference type="Proteomes" id="UP000027920">
    <property type="component" value="Unassembled WGS sequence"/>
</dbReference>
<dbReference type="SUPFAM" id="SSF143026">
    <property type="entry name" value="Kinetochore globular domain"/>
    <property type="match status" value="1"/>
</dbReference>
<accession>A0A072PFZ0</accession>
<evidence type="ECO:0000256" key="7">
    <source>
        <dbReference type="ARBA" id="ARBA00023054"/>
    </source>
</evidence>
<dbReference type="GeneID" id="25281031"/>
<evidence type="ECO:0000256" key="12">
    <source>
        <dbReference type="SAM" id="Coils"/>
    </source>
</evidence>
<organism evidence="13 14">
    <name type="scientific">Exophiala aquamarina CBS 119918</name>
    <dbReference type="NCBI Taxonomy" id="1182545"/>
    <lineage>
        <taxon>Eukaryota</taxon>
        <taxon>Fungi</taxon>
        <taxon>Dikarya</taxon>
        <taxon>Ascomycota</taxon>
        <taxon>Pezizomycotina</taxon>
        <taxon>Eurotiomycetes</taxon>
        <taxon>Chaetothyriomycetidae</taxon>
        <taxon>Chaetothyriales</taxon>
        <taxon>Herpotrichiellaceae</taxon>
        <taxon>Exophiala</taxon>
    </lineage>
</organism>
<comment type="subcellular location">
    <subcellularLocation>
        <location evidence="1">Cytoplasm</location>
        <location evidence="1">Cytoskeleton</location>
        <location evidence="1">Microtubule organizing center</location>
    </subcellularLocation>
    <subcellularLocation>
        <location evidence="11">Nucleus</location>
    </subcellularLocation>
    <subcellularLocation>
        <location evidence="11">Chromosome</location>
        <location evidence="11">Centromere</location>
        <location evidence="11">Kinetochore</location>
    </subcellularLocation>
</comment>
<dbReference type="Gene3D" id="3.30.160.430">
    <property type="match status" value="1"/>
</dbReference>
<evidence type="ECO:0000256" key="2">
    <source>
        <dbReference type="ARBA" id="ARBA00007804"/>
    </source>
</evidence>
<keyword evidence="14" id="KW-1185">Reference proteome</keyword>
<dbReference type="InterPro" id="IPR038066">
    <property type="entry name" value="Spc24_Fungi_globular_sf"/>
</dbReference>
<dbReference type="GO" id="GO:0005634">
    <property type="term" value="C:nucleus"/>
    <property type="evidence" value="ECO:0007669"/>
    <property type="project" value="UniProtKB-SubCell"/>
</dbReference>
<dbReference type="EMBL" id="AMGV01000004">
    <property type="protein sequence ID" value="KEF58188.1"/>
    <property type="molecule type" value="Genomic_DNA"/>
</dbReference>
<reference evidence="13 14" key="1">
    <citation type="submission" date="2013-03" db="EMBL/GenBank/DDBJ databases">
        <title>The Genome Sequence of Exophiala aquamarina CBS 119918.</title>
        <authorList>
            <consortium name="The Broad Institute Genomics Platform"/>
            <person name="Cuomo C."/>
            <person name="de Hoog S."/>
            <person name="Gorbushina A."/>
            <person name="Walker B."/>
            <person name="Young S.K."/>
            <person name="Zeng Q."/>
            <person name="Gargeya S."/>
            <person name="Fitzgerald M."/>
            <person name="Haas B."/>
            <person name="Abouelleil A."/>
            <person name="Allen A.W."/>
            <person name="Alvarado L."/>
            <person name="Arachchi H.M."/>
            <person name="Berlin A.M."/>
            <person name="Chapman S.B."/>
            <person name="Gainer-Dewar J."/>
            <person name="Goldberg J."/>
            <person name="Griggs A."/>
            <person name="Gujja S."/>
            <person name="Hansen M."/>
            <person name="Howarth C."/>
            <person name="Imamovic A."/>
            <person name="Ireland A."/>
            <person name="Larimer J."/>
            <person name="McCowan C."/>
            <person name="Murphy C."/>
            <person name="Pearson M."/>
            <person name="Poon T.W."/>
            <person name="Priest M."/>
            <person name="Roberts A."/>
            <person name="Saif S."/>
            <person name="Shea T."/>
            <person name="Sisk P."/>
            <person name="Sykes S."/>
            <person name="Wortman J."/>
            <person name="Nusbaum C."/>
            <person name="Birren B."/>
        </authorList>
    </citation>
    <scope>NUCLEOTIDE SEQUENCE [LARGE SCALE GENOMIC DNA]</scope>
    <source>
        <strain evidence="13 14">CBS 119918</strain>
    </source>
</reference>
<dbReference type="CDD" id="cd11565">
    <property type="entry name" value="RWD_Spc24"/>
    <property type="match status" value="1"/>
</dbReference>
<keyword evidence="10 11" id="KW-0137">Centromere</keyword>
<comment type="function">
    <text evidence="11">Acts as a component of the essential kinetochore-associated NDC80 complex, which is required for chromosome segregation and spindle checkpoint activity.</text>
</comment>
<dbReference type="GO" id="GO:0031262">
    <property type="term" value="C:Ndc80 complex"/>
    <property type="evidence" value="ECO:0007669"/>
    <property type="project" value="TreeGrafter"/>
</dbReference>
<feature type="coiled-coil region" evidence="12">
    <location>
        <begin position="89"/>
        <end position="123"/>
    </location>
</feature>
<evidence type="ECO:0000256" key="10">
    <source>
        <dbReference type="ARBA" id="ARBA00023328"/>
    </source>
</evidence>
<evidence type="ECO:0000313" key="13">
    <source>
        <dbReference type="EMBL" id="KEF58188.1"/>
    </source>
</evidence>
<evidence type="ECO:0000256" key="5">
    <source>
        <dbReference type="ARBA" id="ARBA00022776"/>
    </source>
</evidence>
<comment type="subunit">
    <text evidence="11">Component of the NDC80 complex.</text>
</comment>
<dbReference type="GO" id="GO:0051301">
    <property type="term" value="P:cell division"/>
    <property type="evidence" value="ECO:0007669"/>
    <property type="project" value="UniProtKB-UniRule"/>
</dbReference>
<evidence type="ECO:0000256" key="6">
    <source>
        <dbReference type="ARBA" id="ARBA00022838"/>
    </source>
</evidence>
<evidence type="ECO:0000256" key="8">
    <source>
        <dbReference type="ARBA" id="ARBA00023242"/>
    </source>
</evidence>
<dbReference type="InterPro" id="IPR013252">
    <property type="entry name" value="Ndc80_Spc24"/>
</dbReference>
<dbReference type="GO" id="GO:0007059">
    <property type="term" value="P:chromosome segregation"/>
    <property type="evidence" value="ECO:0007669"/>
    <property type="project" value="TreeGrafter"/>
</dbReference>
<evidence type="ECO:0000256" key="4">
    <source>
        <dbReference type="ARBA" id="ARBA00022618"/>
    </source>
</evidence>
<dbReference type="STRING" id="1182545.A0A072PFZ0"/>
<keyword evidence="6 11" id="KW-0995">Kinetochore</keyword>
<dbReference type="HOGENOM" id="CLU_091441_1_0_1"/>
<keyword evidence="7 12" id="KW-0175">Coiled coil</keyword>
<dbReference type="Pfam" id="PF08286">
    <property type="entry name" value="Spc24"/>
    <property type="match status" value="1"/>
</dbReference>
<keyword evidence="8 11" id="KW-0539">Nucleus</keyword>
<keyword evidence="3 11" id="KW-0158">Chromosome</keyword>
<dbReference type="GO" id="GO:0005815">
    <property type="term" value="C:microtubule organizing center"/>
    <property type="evidence" value="ECO:0007669"/>
    <property type="project" value="UniProtKB-SubCell"/>
</dbReference>
<comment type="similarity">
    <text evidence="2 11">Belongs to the SPC24 family.</text>
</comment>